<keyword evidence="4" id="KW-1185">Reference proteome</keyword>
<dbReference type="CDD" id="cd08946">
    <property type="entry name" value="SDR_e"/>
    <property type="match status" value="1"/>
</dbReference>
<gene>
    <name evidence="3" type="ORF">QWY31_06725</name>
</gene>
<dbReference type="SUPFAM" id="SSF51735">
    <property type="entry name" value="NAD(P)-binding Rossmann-fold domains"/>
    <property type="match status" value="1"/>
</dbReference>
<dbReference type="PANTHER" id="PTHR43000">
    <property type="entry name" value="DTDP-D-GLUCOSE 4,6-DEHYDRATASE-RELATED"/>
    <property type="match status" value="1"/>
</dbReference>
<feature type="domain" description="NAD-dependent epimerase/dehydratase" evidence="2">
    <location>
        <begin position="3"/>
        <end position="227"/>
    </location>
</feature>
<reference evidence="3" key="1">
    <citation type="submission" date="2023-06" db="EMBL/GenBank/DDBJ databases">
        <title>Cytophagales bacterium Strain LB-30, isolated from soil.</title>
        <authorList>
            <person name="Liu B."/>
        </authorList>
    </citation>
    <scope>NUCLEOTIDE SEQUENCE</scope>
    <source>
        <strain evidence="3">LB-30</strain>
    </source>
</reference>
<organism evidence="3 4">
    <name type="scientific">Shiella aurantiaca</name>
    <dbReference type="NCBI Taxonomy" id="3058365"/>
    <lineage>
        <taxon>Bacteria</taxon>
        <taxon>Pseudomonadati</taxon>
        <taxon>Bacteroidota</taxon>
        <taxon>Cytophagia</taxon>
        <taxon>Cytophagales</taxon>
        <taxon>Shiellaceae</taxon>
        <taxon>Shiella</taxon>
    </lineage>
</organism>
<dbReference type="Gene3D" id="3.40.50.720">
    <property type="entry name" value="NAD(P)-binding Rossmann-like Domain"/>
    <property type="match status" value="1"/>
</dbReference>
<evidence type="ECO:0000313" key="3">
    <source>
        <dbReference type="EMBL" id="MDN4165187.1"/>
    </source>
</evidence>
<dbReference type="InterPro" id="IPR036291">
    <property type="entry name" value="NAD(P)-bd_dom_sf"/>
</dbReference>
<dbReference type="EMBL" id="JAUHJS010000003">
    <property type="protein sequence ID" value="MDN4165187.1"/>
    <property type="molecule type" value="Genomic_DNA"/>
</dbReference>
<dbReference type="RefSeq" id="WP_320003715.1">
    <property type="nucleotide sequence ID" value="NZ_JAUHJS010000003.1"/>
</dbReference>
<dbReference type="InterPro" id="IPR001509">
    <property type="entry name" value="Epimerase_deHydtase"/>
</dbReference>
<evidence type="ECO:0000259" key="2">
    <source>
        <dbReference type="Pfam" id="PF01370"/>
    </source>
</evidence>
<sequence>MRVVVTGGAGYVGTELVNALILLPEVEQVVVYDNLSRPNFNYFIGHKREGHQKFQFIHGELLDSRKLRKVLQNTDVVFHLAAKVTTPFANTDAHMYEQINHWGTAELVYAIEESPVKHLVYLSSTSVYGNTKQMVSLESAPNPTTFYGISKLRGEEHVNRLSDKIKTHIIRCGNVYGFSKSMRFDAVINRFMFDANFTNRISIHGNGRQHRAFIHINHVTQVLQSLIGADLGSGVYNLVDKNLQVLDIVEVLKEIYLDLEFIFINQHMGLNELSVDNKEALHSVFRFESRSLLHELQEFKEKFAF</sequence>
<evidence type="ECO:0000256" key="1">
    <source>
        <dbReference type="ARBA" id="ARBA00007637"/>
    </source>
</evidence>
<dbReference type="Pfam" id="PF01370">
    <property type="entry name" value="Epimerase"/>
    <property type="match status" value="1"/>
</dbReference>
<protein>
    <submittedName>
        <fullName evidence="3">NAD-dependent epimerase/dehydratase</fullName>
    </submittedName>
</protein>
<proteinExistence type="inferred from homology"/>
<comment type="caution">
    <text evidence="3">The sequence shown here is derived from an EMBL/GenBank/DDBJ whole genome shotgun (WGS) entry which is preliminary data.</text>
</comment>
<evidence type="ECO:0000313" key="4">
    <source>
        <dbReference type="Proteomes" id="UP001168552"/>
    </source>
</evidence>
<name>A0ABT8F401_9BACT</name>
<comment type="similarity">
    <text evidence="1">Belongs to the NAD(P)-dependent epimerase/dehydratase family.</text>
</comment>
<accession>A0ABT8F401</accession>
<dbReference type="Proteomes" id="UP001168552">
    <property type="component" value="Unassembled WGS sequence"/>
</dbReference>